<dbReference type="SMART" id="SM00421">
    <property type="entry name" value="HTH_LUXR"/>
    <property type="match status" value="1"/>
</dbReference>
<evidence type="ECO:0000313" key="5">
    <source>
        <dbReference type="Proteomes" id="UP001501475"/>
    </source>
</evidence>
<dbReference type="Gene3D" id="1.25.40.10">
    <property type="entry name" value="Tetratricopeptide repeat domain"/>
    <property type="match status" value="1"/>
</dbReference>
<dbReference type="Proteomes" id="UP001501475">
    <property type="component" value="Unassembled WGS sequence"/>
</dbReference>
<name>A0ABN2L710_9MICO</name>
<dbReference type="SUPFAM" id="SSF52540">
    <property type="entry name" value="P-loop containing nucleoside triphosphate hydrolases"/>
    <property type="match status" value="1"/>
</dbReference>
<evidence type="ECO:0000256" key="1">
    <source>
        <dbReference type="ARBA" id="ARBA00022741"/>
    </source>
</evidence>
<dbReference type="RefSeq" id="WP_344069287.1">
    <property type="nucleotide sequence ID" value="NZ_BAAAPN010000106.1"/>
</dbReference>
<dbReference type="SUPFAM" id="SSF48452">
    <property type="entry name" value="TPR-like"/>
    <property type="match status" value="1"/>
</dbReference>
<dbReference type="InterPro" id="IPR041664">
    <property type="entry name" value="AAA_16"/>
</dbReference>
<dbReference type="InterPro" id="IPR036388">
    <property type="entry name" value="WH-like_DNA-bd_sf"/>
</dbReference>
<dbReference type="EMBL" id="BAAAPN010000106">
    <property type="protein sequence ID" value="GAA1776678.1"/>
    <property type="molecule type" value="Genomic_DNA"/>
</dbReference>
<dbReference type="Pfam" id="PF00196">
    <property type="entry name" value="GerE"/>
    <property type="match status" value="1"/>
</dbReference>
<accession>A0ABN2L710</accession>
<feature type="domain" description="HTH luxR-type" evidence="3">
    <location>
        <begin position="871"/>
        <end position="936"/>
    </location>
</feature>
<proteinExistence type="predicted"/>
<gene>
    <name evidence="4" type="ORF">GCM10009810_37280</name>
</gene>
<sequence length="941" mass="97880">MASELRFVGRDAEIAVLRAAFDDSAGGRPRVVVVLGDLGVGKTRLVTEALRVVRPVVLAGACAPVVGEPLPYAPLIQALRRLESKPPGRKEIERFPELSRLMAGVTTAEPTAGASAAIGPQWRLYQAVLGLLQALGHARQVALIVDDLQWADQASLDLLGHLAINLTDERVALVVTSRTDHGQAGDAAHRMIGELGRLRQTVVIGLGPLTGADAIRLAGVAGPALDPAQVETLAQRSGGNPLLAEQLADSTTGAFAIPPTVEALFTARIAALPPLARDLVHALAVAGGRADLDDLVVMTDRPLEQVEAAARGAFDAHVLCPAGPGLAFRHAACAEVAYADALPSERRRLHERAMGVLAGRTDDASVLALARHTEMAHAETVAITVAAARVAEHRWAFAEAGRWYGRAEALLDAGAVADHESLPDLRLAAARAYGLAGAYDQARAVLNRALVHAGSDSARADILWRMGAIDFVTGAGEAADSALAQARSLLSDGDEQVSVPVLAWSARVAAAWSRTDDAARFGAEAVALAEAAGSVRWAGIAHNALGVAAALAGDLATATDHLQVALASAHEGGSVDDLVAAYVNLGNVLGMSGDPSGQFAVCEQGIEELGRCGVLRHSGSVLIANAVEALMLLGRLEDAYTRGAHGMAIAPDGLVKSPIAMRAAQAAACVGRLEQARAWADEAARLMLDRDAPATWRLAVAEAGTEVALWAGEPERALDMALANLTQAEAAGLGYPARLIALAWRALGDVVTAGGRPDGPAAALRALTERRRGEVSALEAAERGRADGHTHVGSWQRAEATIRGPVAQAYVHWRIAEATLRSGTGVAAVSALRTAYASATNVGLVPLIAEVERTARWYRIDLEASSAATDAAEPLPGLTAREREILDDVAAGCTNGEIAARHGISVKTASVHVSNILRKLGVPTRQDAARIAHRHGLPSAR</sequence>
<dbReference type="PRINTS" id="PR00038">
    <property type="entry name" value="HTHLUXR"/>
</dbReference>
<dbReference type="InterPro" id="IPR016032">
    <property type="entry name" value="Sig_transdc_resp-reg_C-effctor"/>
</dbReference>
<dbReference type="InterPro" id="IPR011990">
    <property type="entry name" value="TPR-like_helical_dom_sf"/>
</dbReference>
<dbReference type="InterPro" id="IPR000792">
    <property type="entry name" value="Tscrpt_reg_LuxR_C"/>
</dbReference>
<dbReference type="Pfam" id="PF13191">
    <property type="entry name" value="AAA_16"/>
    <property type="match status" value="1"/>
</dbReference>
<dbReference type="SUPFAM" id="SSF46894">
    <property type="entry name" value="C-terminal effector domain of the bipartite response regulators"/>
    <property type="match status" value="1"/>
</dbReference>
<dbReference type="Gene3D" id="3.40.50.300">
    <property type="entry name" value="P-loop containing nucleotide triphosphate hydrolases"/>
    <property type="match status" value="1"/>
</dbReference>
<keyword evidence="5" id="KW-1185">Reference proteome</keyword>
<protein>
    <submittedName>
        <fullName evidence="4">Helix-turn-helix transcriptional regulator</fullName>
    </submittedName>
</protein>
<keyword evidence="2" id="KW-0067">ATP-binding</keyword>
<dbReference type="PROSITE" id="PS50043">
    <property type="entry name" value="HTH_LUXR_2"/>
    <property type="match status" value="1"/>
</dbReference>
<evidence type="ECO:0000313" key="4">
    <source>
        <dbReference type="EMBL" id="GAA1776678.1"/>
    </source>
</evidence>
<evidence type="ECO:0000256" key="2">
    <source>
        <dbReference type="ARBA" id="ARBA00022840"/>
    </source>
</evidence>
<dbReference type="CDD" id="cd06170">
    <property type="entry name" value="LuxR_C_like"/>
    <property type="match status" value="1"/>
</dbReference>
<organism evidence="4 5">
    <name type="scientific">Nostocoides vanveenii</name>
    <dbReference type="NCBI Taxonomy" id="330835"/>
    <lineage>
        <taxon>Bacteria</taxon>
        <taxon>Bacillati</taxon>
        <taxon>Actinomycetota</taxon>
        <taxon>Actinomycetes</taxon>
        <taxon>Micrococcales</taxon>
        <taxon>Intrasporangiaceae</taxon>
        <taxon>Nostocoides</taxon>
    </lineage>
</organism>
<dbReference type="PANTHER" id="PTHR16305:SF28">
    <property type="entry name" value="GUANYLATE CYCLASE DOMAIN-CONTAINING PROTEIN"/>
    <property type="match status" value="1"/>
</dbReference>
<comment type="caution">
    <text evidence="4">The sequence shown here is derived from an EMBL/GenBank/DDBJ whole genome shotgun (WGS) entry which is preliminary data.</text>
</comment>
<evidence type="ECO:0000259" key="3">
    <source>
        <dbReference type="PROSITE" id="PS50043"/>
    </source>
</evidence>
<dbReference type="PANTHER" id="PTHR16305">
    <property type="entry name" value="TESTICULAR SOLUBLE ADENYLYL CYCLASE"/>
    <property type="match status" value="1"/>
</dbReference>
<dbReference type="InterPro" id="IPR027417">
    <property type="entry name" value="P-loop_NTPase"/>
</dbReference>
<dbReference type="Gene3D" id="1.10.10.10">
    <property type="entry name" value="Winged helix-like DNA-binding domain superfamily/Winged helix DNA-binding domain"/>
    <property type="match status" value="1"/>
</dbReference>
<reference evidence="4 5" key="1">
    <citation type="journal article" date="2019" name="Int. J. Syst. Evol. Microbiol.">
        <title>The Global Catalogue of Microorganisms (GCM) 10K type strain sequencing project: providing services to taxonomists for standard genome sequencing and annotation.</title>
        <authorList>
            <consortium name="The Broad Institute Genomics Platform"/>
            <consortium name="The Broad Institute Genome Sequencing Center for Infectious Disease"/>
            <person name="Wu L."/>
            <person name="Ma J."/>
        </authorList>
    </citation>
    <scope>NUCLEOTIDE SEQUENCE [LARGE SCALE GENOMIC DNA]</scope>
    <source>
        <strain evidence="4 5">JCM 15591</strain>
    </source>
</reference>
<keyword evidence="1" id="KW-0547">Nucleotide-binding</keyword>